<protein>
    <submittedName>
        <fullName evidence="2">Uncharacterized protein</fullName>
    </submittedName>
</protein>
<proteinExistence type="predicted"/>
<dbReference type="Proteomes" id="UP000075882">
    <property type="component" value="Unassembled WGS sequence"/>
</dbReference>
<evidence type="ECO:0000256" key="1">
    <source>
        <dbReference type="SAM" id="MobiDB-lite"/>
    </source>
</evidence>
<evidence type="ECO:0000313" key="2">
    <source>
        <dbReference type="EnsemblMetazoa" id="ACOM039969-PA.1"/>
    </source>
</evidence>
<feature type="compositionally biased region" description="Low complexity" evidence="1">
    <location>
        <begin position="109"/>
        <end position="121"/>
    </location>
</feature>
<dbReference type="AlphaFoldDB" id="A0A8W7Q0B1"/>
<organism evidence="2">
    <name type="scientific">Anopheles coluzzii</name>
    <name type="common">African malaria mosquito</name>
    <dbReference type="NCBI Taxonomy" id="1518534"/>
    <lineage>
        <taxon>Eukaryota</taxon>
        <taxon>Metazoa</taxon>
        <taxon>Ecdysozoa</taxon>
        <taxon>Arthropoda</taxon>
        <taxon>Hexapoda</taxon>
        <taxon>Insecta</taxon>
        <taxon>Pterygota</taxon>
        <taxon>Neoptera</taxon>
        <taxon>Endopterygota</taxon>
        <taxon>Diptera</taxon>
        <taxon>Nematocera</taxon>
        <taxon>Culicoidea</taxon>
        <taxon>Culicidae</taxon>
        <taxon>Anophelinae</taxon>
        <taxon>Anopheles</taxon>
    </lineage>
</organism>
<name>A0A8W7Q0B1_ANOCL</name>
<feature type="region of interest" description="Disordered" evidence="1">
    <location>
        <begin position="92"/>
        <end position="121"/>
    </location>
</feature>
<sequence>MTHSRELFAYAAETTDRPMMDRFRALGGRIAGHENVTAGRFRGLTPPMVGVEVLTGWAALLAGRTLVAEEVLRAVRVRQKVVAGVGRTASVRTAGGLGRTEQGGDHGQQEQGDQCQWGLHF</sequence>
<reference evidence="2" key="1">
    <citation type="submission" date="2022-08" db="UniProtKB">
        <authorList>
            <consortium name="EnsemblMetazoa"/>
        </authorList>
    </citation>
    <scope>IDENTIFICATION</scope>
</reference>
<dbReference type="EnsemblMetazoa" id="ACOM039969-RA">
    <property type="protein sequence ID" value="ACOM039969-PA.1"/>
    <property type="gene ID" value="ACOM039969"/>
</dbReference>
<accession>A0A8W7Q0B1</accession>